<organism evidence="2">
    <name type="scientific">Aegilops tauschii</name>
    <name type="common">Tausch's goatgrass</name>
    <name type="synonym">Aegilops squarrosa</name>
    <dbReference type="NCBI Taxonomy" id="37682"/>
    <lineage>
        <taxon>Eukaryota</taxon>
        <taxon>Viridiplantae</taxon>
        <taxon>Streptophyta</taxon>
        <taxon>Embryophyta</taxon>
        <taxon>Tracheophyta</taxon>
        <taxon>Spermatophyta</taxon>
        <taxon>Magnoliopsida</taxon>
        <taxon>Liliopsida</taxon>
        <taxon>Poales</taxon>
        <taxon>Poaceae</taxon>
        <taxon>BOP clade</taxon>
        <taxon>Pooideae</taxon>
        <taxon>Triticodae</taxon>
        <taxon>Triticeae</taxon>
        <taxon>Triticinae</taxon>
        <taxon>Aegilops</taxon>
    </lineage>
</organism>
<dbReference type="AlphaFoldDB" id="R7W574"/>
<accession>R7W574</accession>
<proteinExistence type="predicted"/>
<feature type="region of interest" description="Disordered" evidence="1">
    <location>
        <begin position="159"/>
        <end position="217"/>
    </location>
</feature>
<sequence length="572" mass="63825">MEDTSLSVGVRQVRVVIVDVGPRGVIRVVKLPPEVARSRPREPGRHGCFSFERCYLDFKPQIVRIVGLRVPFSDPRLVLNPSTQDFCTEWAYLHYNAPSTKNARWVSGPLCHGSPFPAELPSSSAELGWCTLHRPSIKSPSQRPDLFYQSKRPGWRLLLRSRNLPSSSSEERRRRLRANGGSTGGRRTEKPQGEGKKGLEEGNPRVHPQKASRESTCRRLAANPLEEGNQKASELSGRPTGHLGLSALCYLLSRPAGHLGLSALCYLWFLLMAAEIHRNQSLLDMDAFIAAERHAHALTEERANSPQNRQRSIRDVFCINLSADPSSEQLTAYYAESNARSLNISSLRVPGRLRDGTLIEVPVTPATPKNIEDTSHHIVPFHRESDRAVAEVLVEDYSGYAVASRFIPPKVKKATVHFCHFGGAKLAARFQPVHPTKYGPAYAHLDKVRLGVGIVPQMVTFLEKLSKNPEQAATQYGYIMLATLYVLVSEGRRLMPWRNGEDVDATGLVFYQPGVDIDLNLLAGGQLLLLRHDSVLCDKVLMRSNGYDGYWAKDIQIEASEIPLDPDKWELL</sequence>
<feature type="compositionally biased region" description="Basic and acidic residues" evidence="1">
    <location>
        <begin position="186"/>
        <end position="204"/>
    </location>
</feature>
<feature type="compositionally biased region" description="Low complexity" evidence="1">
    <location>
        <begin position="159"/>
        <end position="168"/>
    </location>
</feature>
<name>R7W574_AEGTA</name>
<evidence type="ECO:0000313" key="2">
    <source>
        <dbReference type="EnsemblPlants" id="EMT02461"/>
    </source>
</evidence>
<protein>
    <submittedName>
        <fullName evidence="2">Uncharacterized protein</fullName>
    </submittedName>
</protein>
<reference evidence="2" key="1">
    <citation type="submission" date="2015-06" db="UniProtKB">
        <authorList>
            <consortium name="EnsemblPlants"/>
        </authorList>
    </citation>
    <scope>IDENTIFICATION</scope>
</reference>
<evidence type="ECO:0000256" key="1">
    <source>
        <dbReference type="SAM" id="MobiDB-lite"/>
    </source>
</evidence>
<dbReference type="EnsemblPlants" id="EMT02461">
    <property type="protein sequence ID" value="EMT02461"/>
    <property type="gene ID" value="F775_24305"/>
</dbReference>